<feature type="compositionally biased region" description="Basic and acidic residues" evidence="1">
    <location>
        <begin position="103"/>
        <end position="113"/>
    </location>
</feature>
<feature type="region of interest" description="Disordered" evidence="1">
    <location>
        <begin position="1330"/>
        <end position="1388"/>
    </location>
</feature>
<feature type="compositionally biased region" description="Polar residues" evidence="1">
    <location>
        <begin position="577"/>
        <end position="589"/>
    </location>
</feature>
<dbReference type="OrthoDB" id="267734at2759"/>
<evidence type="ECO:0000313" key="3">
    <source>
        <dbReference type="Proteomes" id="UP000673552"/>
    </source>
</evidence>
<feature type="region of interest" description="Disordered" evidence="1">
    <location>
        <begin position="1412"/>
        <end position="1487"/>
    </location>
</feature>
<organism evidence="2 3">
    <name type="scientific">Leishmania martiniquensis</name>
    <dbReference type="NCBI Taxonomy" id="1580590"/>
    <lineage>
        <taxon>Eukaryota</taxon>
        <taxon>Discoba</taxon>
        <taxon>Euglenozoa</taxon>
        <taxon>Kinetoplastea</taxon>
        <taxon>Metakinetoplastina</taxon>
        <taxon>Trypanosomatida</taxon>
        <taxon>Trypanosomatidae</taxon>
        <taxon>Leishmaniinae</taxon>
        <taxon>Leishmania</taxon>
    </lineage>
</organism>
<feature type="region of interest" description="Disordered" evidence="1">
    <location>
        <begin position="386"/>
        <end position="416"/>
    </location>
</feature>
<feature type="compositionally biased region" description="Low complexity" evidence="1">
    <location>
        <begin position="1370"/>
        <end position="1388"/>
    </location>
</feature>
<dbReference type="RefSeq" id="XP_067176118.1">
    <property type="nucleotide sequence ID" value="XM_067319569.1"/>
</dbReference>
<keyword evidence="3" id="KW-1185">Reference proteome</keyword>
<comment type="caution">
    <text evidence="2">The sequence shown here is derived from an EMBL/GenBank/DDBJ whole genome shotgun (WGS) entry which is preliminary data.</text>
</comment>
<gene>
    <name evidence="2" type="ORF">LSCM1_01971</name>
</gene>
<feature type="compositionally biased region" description="Basic residues" evidence="1">
    <location>
        <begin position="591"/>
        <end position="602"/>
    </location>
</feature>
<feature type="region of interest" description="Disordered" evidence="1">
    <location>
        <begin position="1508"/>
        <end position="1561"/>
    </location>
</feature>
<accession>A0A836H5E6</accession>
<feature type="region of interest" description="Disordered" evidence="1">
    <location>
        <begin position="511"/>
        <end position="538"/>
    </location>
</feature>
<feature type="compositionally biased region" description="Low complexity" evidence="1">
    <location>
        <begin position="151"/>
        <end position="173"/>
    </location>
</feature>
<evidence type="ECO:0000313" key="2">
    <source>
        <dbReference type="EMBL" id="KAG5470725.1"/>
    </source>
</evidence>
<reference evidence="2 3" key="1">
    <citation type="submission" date="2021-03" db="EMBL/GenBank/DDBJ databases">
        <title>Leishmania (Mundinia) martiniquensis Genome sequencing and assembly.</title>
        <authorList>
            <person name="Almutairi H."/>
            <person name="Gatherer D."/>
        </authorList>
    </citation>
    <scope>NUCLEOTIDE SEQUENCE [LARGE SCALE GENOMIC DNA]</scope>
    <source>
        <strain evidence="2">LSCM1</strain>
    </source>
</reference>
<dbReference type="Proteomes" id="UP000673552">
    <property type="component" value="Chromosome 32"/>
</dbReference>
<proteinExistence type="predicted"/>
<dbReference type="GeneID" id="92512081"/>
<feature type="region of interest" description="Disordered" evidence="1">
    <location>
        <begin position="274"/>
        <end position="294"/>
    </location>
</feature>
<feature type="region of interest" description="Disordered" evidence="1">
    <location>
        <begin position="1"/>
        <end position="120"/>
    </location>
</feature>
<name>A0A836H5E6_9TRYP</name>
<sequence length="1577" mass="165718">MRRGSGEGGEEEGPAPVALTSTTVEDSVSPFTSLDTSLANSLTGYSAYDDDSASFGSPTPFSPYTHYPQTDPLTRSPPRPAVGSPMLIHEDVPKSGVLDLEAQLERRRCEESATRSAQPSQSLSVFPFNSSFFSHTTESPTSAELPLTPKSPASASSFRSPAPSGSRAPLPRAGPSSLRSTLAAPASSSAVHEAVPPLGMSTTKTPFTSSLLSSGVLAGTQTTMSLLVPPSLEAPSAMTTPVLPLLVDREGLHCILASRPAIALSELPLRAPRAGDDLQGEERERGISASPAKDLSTANTVSTLPLAALSELPSSSFSASSSAASPLSPTALSLDETHICASLSHLATSLLDADSTPIMADEPDAQNHINAATLSWVPMPLPAMPAPKRRPQKRVGTGPPHGEGHGDTACCGQGNGNPVEVRRCARRKMRERASATDDTLLAAEVGALALAPLPRPRSSARRRRGFQAVTKDADQSSAATTASSDAELAPIPGTAATLDQEGQHDRLRGLAEPSRNRSPASHTEAGCLSFSPTAAKPPSELCPREMAALEVDMPLSSLLAAGGDLCASATPMVPASCQRQEAPVSSPSQGRKLRWRPQRKARPSQIATEGAEESPAPFAGQMTIETAREMAEAAPTAAASLPLPLALPAAPQVLTHSAELGDGGAGCESPASNDSSAAPKISAAVKGQTSTVPQKLPARRRPKNAPAAAPEVPPSTGKGGASDNNSAATQAVLTIRRAAALDPSPLQAWWCAMRASASSSKSGRPCLWIELTEGYQEAHGTLLRQVLVCWGCLLRESCASTCGGVELPIGGSPRPPISTWGCWSRKRTRDRKGGEAGGDGESAPVERVGKKCTNGLVVLLCPSSLPMARVLRWWAQRAHVEHSFMPPLLAVTMSADSPSAAVRIDDREPSAFRGAATPEEELELLKGAFAQASRMYCTDVACSLAVSCTAAGHAVLSQLLPAGQVFESLQICADLLGPAVGFPPASLLVETPLEGGTDVGSLTAVLAVTPPPRDISGSCSNAGEGWRAASLQERCFAELCRWNGLAATLQRQPRRPQLILCSAHADTLPCNGGASKGKGKATAATISLSALVDALEGVQYAPNVADSSLLPRQRQMRVMYGLVLPATRNEDTFASSARREARVLASQPPPVTLAPVHLSALYLFGRTLFTPDNYVTAVNVVESLARVSQRCLSDYLSDYSCATTGPLRYAVSATVRRYLQVRLLVALAPLLALINEGVATQQRSCTTLSASGARVSLSSPSTLRASVVLLARSEWRTIVPSLSCSCNPRFYEQVPRTDDGVKVCRHLAELFYYFITRQLSVVGRQVARREQPLQQCQPQRAPARDDPIPSLQSPLVSLRTRSLEKRQRPTRSNSSRSRSSSSAGVTSNSVPLSALYTNASRLCTDAERTVCKQGRDDDSESEDTASKPSALPSAPTHSLRHGAIAARPSSTRSDAPRTRSSKKAKRSSTVAAADASMTSPAGASAAGSDFHTQALQYALRLLHERLRDGSGEKPADGGAASLALGDTGDGEPLFRTGGSSPPASVRKRTHSGDGTPRETEHVRAIRLLEQMLRNQLR</sequence>
<protein>
    <submittedName>
        <fullName evidence="2">Uncharacterized protein</fullName>
    </submittedName>
</protein>
<feature type="region of interest" description="Disordered" evidence="1">
    <location>
        <begin position="137"/>
        <end position="189"/>
    </location>
</feature>
<evidence type="ECO:0000256" key="1">
    <source>
        <dbReference type="SAM" id="MobiDB-lite"/>
    </source>
</evidence>
<dbReference type="KEGG" id="lmat:92512081"/>
<feature type="compositionally biased region" description="Low complexity" evidence="1">
    <location>
        <begin position="475"/>
        <end position="486"/>
    </location>
</feature>
<feature type="compositionally biased region" description="Polar residues" evidence="1">
    <location>
        <begin position="19"/>
        <end position="44"/>
    </location>
</feature>
<feature type="compositionally biased region" description="Low complexity" evidence="1">
    <location>
        <begin position="1516"/>
        <end position="1526"/>
    </location>
</feature>
<feature type="region of interest" description="Disordered" evidence="1">
    <location>
        <begin position="454"/>
        <end position="490"/>
    </location>
</feature>
<feature type="region of interest" description="Disordered" evidence="1">
    <location>
        <begin position="577"/>
        <end position="618"/>
    </location>
</feature>
<dbReference type="EMBL" id="JAFEUZ010000032">
    <property type="protein sequence ID" value="KAG5470725.1"/>
    <property type="molecule type" value="Genomic_DNA"/>
</dbReference>
<feature type="region of interest" description="Disordered" evidence="1">
    <location>
        <begin position="660"/>
        <end position="726"/>
    </location>
</feature>
<feature type="compositionally biased region" description="Basic and acidic residues" evidence="1">
    <location>
        <begin position="274"/>
        <end position="286"/>
    </location>
</feature>